<name>A0A846N2M7_9PROT</name>
<comment type="function">
    <text evidence="12">Fluoride-specific ion channel. Important for reducing fluoride concentration in the cell, thus reducing its toxicity.</text>
</comment>
<dbReference type="GO" id="GO:0140114">
    <property type="term" value="P:cellular detoxification of fluoride"/>
    <property type="evidence" value="ECO:0007669"/>
    <property type="project" value="UniProtKB-UniRule"/>
</dbReference>
<dbReference type="NCBIfam" id="TIGR00494">
    <property type="entry name" value="crcB"/>
    <property type="match status" value="1"/>
</dbReference>
<feature type="transmembrane region" description="Helical" evidence="12">
    <location>
        <begin position="72"/>
        <end position="90"/>
    </location>
</feature>
<dbReference type="AlphaFoldDB" id="A0A846N2M7"/>
<dbReference type="Proteomes" id="UP000570514">
    <property type="component" value="Unassembled WGS sequence"/>
</dbReference>
<evidence type="ECO:0000256" key="1">
    <source>
        <dbReference type="ARBA" id="ARBA00004651"/>
    </source>
</evidence>
<evidence type="ECO:0000256" key="6">
    <source>
        <dbReference type="ARBA" id="ARBA00023053"/>
    </source>
</evidence>
<keyword evidence="7 12" id="KW-0406">Ion transport</keyword>
<evidence type="ECO:0000256" key="11">
    <source>
        <dbReference type="ARBA" id="ARBA00035585"/>
    </source>
</evidence>
<reference evidence="13 14" key="1">
    <citation type="submission" date="2020-03" db="EMBL/GenBank/DDBJ databases">
        <title>Genomic Encyclopedia of Type Strains, Phase IV (KMG-IV): sequencing the most valuable type-strain genomes for metagenomic binning, comparative biology and taxonomic classification.</title>
        <authorList>
            <person name="Goeker M."/>
        </authorList>
    </citation>
    <scope>NUCLEOTIDE SEQUENCE [LARGE SCALE GENOMIC DNA]</scope>
    <source>
        <strain evidence="13 14">DSM 19867</strain>
    </source>
</reference>
<evidence type="ECO:0000256" key="8">
    <source>
        <dbReference type="ARBA" id="ARBA00023136"/>
    </source>
</evidence>
<comment type="activity regulation">
    <text evidence="12">Na(+) is not transported, but it plays an essential structural role and its presence is essential for fluoride channel function.</text>
</comment>
<protein>
    <recommendedName>
        <fullName evidence="12">Fluoride-specific ion channel FluC</fullName>
    </recommendedName>
</protein>
<evidence type="ECO:0000256" key="5">
    <source>
        <dbReference type="ARBA" id="ARBA00022989"/>
    </source>
</evidence>
<feature type="transmembrane region" description="Helical" evidence="12">
    <location>
        <begin position="102"/>
        <end position="123"/>
    </location>
</feature>
<evidence type="ECO:0000256" key="10">
    <source>
        <dbReference type="ARBA" id="ARBA00035120"/>
    </source>
</evidence>
<dbReference type="InterPro" id="IPR003691">
    <property type="entry name" value="FluC"/>
</dbReference>
<keyword evidence="4 12" id="KW-0812">Transmembrane</keyword>
<keyword evidence="3" id="KW-0997">Cell inner membrane</keyword>
<keyword evidence="6 12" id="KW-0915">Sodium</keyword>
<keyword evidence="9 12" id="KW-0407">Ion channel</keyword>
<keyword evidence="5 12" id="KW-1133">Transmembrane helix</keyword>
<dbReference type="Pfam" id="PF02537">
    <property type="entry name" value="CRCB"/>
    <property type="match status" value="1"/>
</dbReference>
<comment type="similarity">
    <text evidence="10 12">Belongs to the fluoride channel Fluc/FEX (TC 1.A.43) family.</text>
</comment>
<organism evidence="13 14">
    <name type="scientific">Rhizomicrobium palustre</name>
    <dbReference type="NCBI Taxonomy" id="189966"/>
    <lineage>
        <taxon>Bacteria</taxon>
        <taxon>Pseudomonadati</taxon>
        <taxon>Pseudomonadota</taxon>
        <taxon>Alphaproteobacteria</taxon>
        <taxon>Micropepsales</taxon>
        <taxon>Micropepsaceae</taxon>
        <taxon>Rhizomicrobium</taxon>
    </lineage>
</organism>
<dbReference type="HAMAP" id="MF_00454">
    <property type="entry name" value="FluC"/>
    <property type="match status" value="1"/>
</dbReference>
<feature type="binding site" evidence="12">
    <location>
        <position position="80"/>
    </location>
    <ligand>
        <name>Na(+)</name>
        <dbReference type="ChEBI" id="CHEBI:29101"/>
        <note>structural</note>
    </ligand>
</feature>
<evidence type="ECO:0000256" key="2">
    <source>
        <dbReference type="ARBA" id="ARBA00022475"/>
    </source>
</evidence>
<keyword evidence="2 12" id="KW-1003">Cell membrane</keyword>
<keyword evidence="8 12" id="KW-0472">Membrane</keyword>
<evidence type="ECO:0000256" key="4">
    <source>
        <dbReference type="ARBA" id="ARBA00022692"/>
    </source>
</evidence>
<feature type="transmembrane region" description="Helical" evidence="12">
    <location>
        <begin position="41"/>
        <end position="60"/>
    </location>
</feature>
<keyword evidence="14" id="KW-1185">Reference proteome</keyword>
<feature type="binding site" evidence="12">
    <location>
        <position position="83"/>
    </location>
    <ligand>
        <name>Na(+)</name>
        <dbReference type="ChEBI" id="CHEBI:29101"/>
        <note>structural</note>
    </ligand>
</feature>
<dbReference type="GO" id="GO:0062054">
    <property type="term" value="F:fluoride channel activity"/>
    <property type="evidence" value="ECO:0007669"/>
    <property type="project" value="UniProtKB-UniRule"/>
</dbReference>
<keyword evidence="12" id="KW-0813">Transport</keyword>
<gene>
    <name evidence="12" type="primary">fluC</name>
    <name evidence="12" type="synonym">crcB</name>
    <name evidence="13" type="ORF">FHS83_003572</name>
</gene>
<accession>A0A846N2M7</accession>
<dbReference type="GO" id="GO:0046872">
    <property type="term" value="F:metal ion binding"/>
    <property type="evidence" value="ECO:0007669"/>
    <property type="project" value="UniProtKB-KW"/>
</dbReference>
<dbReference type="EMBL" id="JAASRM010000001">
    <property type="protein sequence ID" value="NIK90254.1"/>
    <property type="molecule type" value="Genomic_DNA"/>
</dbReference>
<comment type="caution">
    <text evidence="13">The sequence shown here is derived from an EMBL/GenBank/DDBJ whole genome shotgun (WGS) entry which is preliminary data.</text>
</comment>
<dbReference type="NCBIfam" id="NF010802">
    <property type="entry name" value="PRK14206.1"/>
    <property type="match status" value="1"/>
</dbReference>
<dbReference type="PANTHER" id="PTHR28259:SF1">
    <property type="entry name" value="FLUORIDE EXPORT PROTEIN 1-RELATED"/>
    <property type="match status" value="1"/>
</dbReference>
<dbReference type="RefSeq" id="WP_208414948.1">
    <property type="nucleotide sequence ID" value="NZ_BAAADC010000001.1"/>
</dbReference>
<comment type="subcellular location">
    <subcellularLocation>
        <location evidence="1 12">Cell membrane</location>
        <topology evidence="1 12">Multi-pass membrane protein</topology>
    </subcellularLocation>
</comment>
<evidence type="ECO:0000313" key="14">
    <source>
        <dbReference type="Proteomes" id="UP000570514"/>
    </source>
</evidence>
<dbReference type="PANTHER" id="PTHR28259">
    <property type="entry name" value="FLUORIDE EXPORT PROTEIN 1-RELATED"/>
    <property type="match status" value="1"/>
</dbReference>
<evidence type="ECO:0000256" key="3">
    <source>
        <dbReference type="ARBA" id="ARBA00022519"/>
    </source>
</evidence>
<comment type="catalytic activity">
    <reaction evidence="11">
        <text>fluoride(in) = fluoride(out)</text>
        <dbReference type="Rhea" id="RHEA:76159"/>
        <dbReference type="ChEBI" id="CHEBI:17051"/>
    </reaction>
    <physiologicalReaction direction="left-to-right" evidence="11">
        <dbReference type="Rhea" id="RHEA:76160"/>
    </physiologicalReaction>
</comment>
<sequence length="135" mass="13872">MPPLPLMLLVMLGGALGTGARYAVSGLVAGAIGETFPWGTLIINITGSFIIGFVFTLTAPDGRLMVSGGTRQFIMTGFCGGYTTFSSFSLQTLNLIRSGEWGAAGANIGGSVVLCMIGVWLGSMTASMINQLKGA</sequence>
<keyword evidence="12" id="KW-0479">Metal-binding</keyword>
<evidence type="ECO:0000256" key="7">
    <source>
        <dbReference type="ARBA" id="ARBA00023065"/>
    </source>
</evidence>
<dbReference type="GO" id="GO:0005886">
    <property type="term" value="C:plasma membrane"/>
    <property type="evidence" value="ECO:0007669"/>
    <property type="project" value="UniProtKB-SubCell"/>
</dbReference>
<evidence type="ECO:0000256" key="9">
    <source>
        <dbReference type="ARBA" id="ARBA00023303"/>
    </source>
</evidence>
<proteinExistence type="inferred from homology"/>
<evidence type="ECO:0000256" key="12">
    <source>
        <dbReference type="HAMAP-Rule" id="MF_00454"/>
    </source>
</evidence>
<evidence type="ECO:0000313" key="13">
    <source>
        <dbReference type="EMBL" id="NIK90254.1"/>
    </source>
</evidence>